<reference evidence="2 3" key="1">
    <citation type="submission" date="2019-07" db="EMBL/GenBank/DDBJ databases">
        <title>Venturia inaequalis Genome Resource.</title>
        <authorList>
            <person name="Lichtner F.J."/>
        </authorList>
    </citation>
    <scope>NUCLEOTIDE SEQUENCE [LARGE SCALE GENOMIC DNA]</scope>
    <source>
        <strain evidence="2 3">DMI_063113</strain>
    </source>
</reference>
<feature type="region of interest" description="Disordered" evidence="1">
    <location>
        <begin position="1"/>
        <end position="53"/>
    </location>
</feature>
<comment type="caution">
    <text evidence="2">The sequence shown here is derived from an EMBL/GenBank/DDBJ whole genome shotgun (WGS) entry which is preliminary data.</text>
</comment>
<dbReference type="AlphaFoldDB" id="A0A8H3VQ50"/>
<dbReference type="Proteomes" id="UP000490939">
    <property type="component" value="Unassembled WGS sequence"/>
</dbReference>
<evidence type="ECO:0000256" key="1">
    <source>
        <dbReference type="SAM" id="MobiDB-lite"/>
    </source>
</evidence>
<organism evidence="2 3">
    <name type="scientific">Venturia inaequalis</name>
    <name type="common">Apple scab fungus</name>
    <dbReference type="NCBI Taxonomy" id="5025"/>
    <lineage>
        <taxon>Eukaryota</taxon>
        <taxon>Fungi</taxon>
        <taxon>Dikarya</taxon>
        <taxon>Ascomycota</taxon>
        <taxon>Pezizomycotina</taxon>
        <taxon>Dothideomycetes</taxon>
        <taxon>Pleosporomycetidae</taxon>
        <taxon>Venturiales</taxon>
        <taxon>Venturiaceae</taxon>
        <taxon>Venturia</taxon>
    </lineage>
</organism>
<sequence>MDRRSNQNPPPRNAARREHAIHPQQLQYNGPPIRRPDDLTYTPNEDPFPPGPHHLTRAIRLLDSEDMPTHIFFLLDRNTSPEAETLLRQVVATANNRREQIGGDVIAVAKASLTSNRPALVKVRNTNWGELFVTSVGREDLASVMWEVDPEVWRLCGVGTSISEGRMYLLRNARGEEAE</sequence>
<dbReference type="EMBL" id="WNWR01000077">
    <property type="protein sequence ID" value="KAE9991941.1"/>
    <property type="molecule type" value="Genomic_DNA"/>
</dbReference>
<evidence type="ECO:0000313" key="3">
    <source>
        <dbReference type="Proteomes" id="UP000490939"/>
    </source>
</evidence>
<name>A0A8H3VQ50_VENIN</name>
<accession>A0A8H3VQ50</accession>
<evidence type="ECO:0000313" key="2">
    <source>
        <dbReference type="EMBL" id="KAE9991941.1"/>
    </source>
</evidence>
<keyword evidence="3" id="KW-1185">Reference proteome</keyword>
<proteinExistence type="predicted"/>
<protein>
    <submittedName>
        <fullName evidence="2">Uncharacterized protein</fullName>
    </submittedName>
</protein>
<gene>
    <name evidence="2" type="ORF">EG327_010619</name>
</gene>